<evidence type="ECO:0000256" key="2">
    <source>
        <dbReference type="ARBA" id="ARBA00022840"/>
    </source>
</evidence>
<dbReference type="PROSITE" id="PS00107">
    <property type="entry name" value="PROTEIN_KINASE_ATP"/>
    <property type="match status" value="1"/>
</dbReference>
<dbReference type="InterPro" id="IPR011009">
    <property type="entry name" value="Kinase-like_dom_sf"/>
</dbReference>
<dbReference type="PROSITE" id="PS50011">
    <property type="entry name" value="PROTEIN_KINASE_DOM"/>
    <property type="match status" value="1"/>
</dbReference>
<dbReference type="PANTHER" id="PTHR24346">
    <property type="entry name" value="MAP/MICROTUBULE AFFINITY-REGULATING KINASE"/>
    <property type="match status" value="1"/>
</dbReference>
<feature type="compositionally biased region" description="Low complexity" evidence="4">
    <location>
        <begin position="562"/>
        <end position="580"/>
    </location>
</feature>
<dbReference type="GO" id="GO:0005516">
    <property type="term" value="F:calmodulin binding"/>
    <property type="evidence" value="ECO:0007669"/>
    <property type="project" value="TreeGrafter"/>
</dbReference>
<keyword evidence="6" id="KW-0808">Transferase</keyword>
<dbReference type="SUPFAM" id="SSF56112">
    <property type="entry name" value="Protein kinase-like (PK-like)"/>
    <property type="match status" value="1"/>
</dbReference>
<dbReference type="Pfam" id="PF00069">
    <property type="entry name" value="Pkinase"/>
    <property type="match status" value="1"/>
</dbReference>
<dbReference type="SMART" id="SM00220">
    <property type="entry name" value="S_TKc"/>
    <property type="match status" value="1"/>
</dbReference>
<proteinExistence type="predicted"/>
<evidence type="ECO:0000313" key="7">
    <source>
        <dbReference type="Proteomes" id="UP000799757"/>
    </source>
</evidence>
<feature type="compositionally biased region" description="Polar residues" evidence="4">
    <location>
        <begin position="755"/>
        <end position="764"/>
    </location>
</feature>
<feature type="compositionally biased region" description="Low complexity" evidence="4">
    <location>
        <begin position="529"/>
        <end position="540"/>
    </location>
</feature>
<keyword evidence="2 3" id="KW-0067">ATP-binding</keyword>
<feature type="compositionally biased region" description="Basic and acidic residues" evidence="4">
    <location>
        <begin position="735"/>
        <end position="744"/>
    </location>
</feature>
<dbReference type="GO" id="GO:0004683">
    <property type="term" value="F:calcium/calmodulin-dependent protein kinase activity"/>
    <property type="evidence" value="ECO:0007669"/>
    <property type="project" value="TreeGrafter"/>
</dbReference>
<organism evidence="6 7">
    <name type="scientific">Melanomma pulvis-pyrius CBS 109.77</name>
    <dbReference type="NCBI Taxonomy" id="1314802"/>
    <lineage>
        <taxon>Eukaryota</taxon>
        <taxon>Fungi</taxon>
        <taxon>Dikarya</taxon>
        <taxon>Ascomycota</taxon>
        <taxon>Pezizomycotina</taxon>
        <taxon>Dothideomycetes</taxon>
        <taxon>Pleosporomycetidae</taxon>
        <taxon>Pleosporales</taxon>
        <taxon>Melanommataceae</taxon>
        <taxon>Melanomma</taxon>
    </lineage>
</organism>
<evidence type="ECO:0000256" key="3">
    <source>
        <dbReference type="PROSITE-ProRule" id="PRU10141"/>
    </source>
</evidence>
<feature type="region of interest" description="Disordered" evidence="4">
    <location>
        <begin position="735"/>
        <end position="764"/>
    </location>
</feature>
<sequence>MAPTHPAKQHSEAAIPSVYASDKITLDVPAATEGGRPTPVKYMSAPAYPSPLRHHKRAISSTRHVKETLNARSEYSNSQDDGTAQHRINQYLVKQEIGRGSFGAVHLAVDQYGQEYAVKEFSKSRLRKRAQSNLLRRPSARRRRQGALAAGLGFNSPLHRHSTSDENNSLELIKEEIAIMKKLNHPNLVSLIEVLDDPDEDSLYMVMEMCKKGVVMQVGLEERADPYTEEQCRCWFRDMILGIEYLHAQGIIHRDIKPDNCLITDDDVLKIVDFGVSEMFDKQGEMKTAKSAGSPAFMPPELCVPKHGQVSGKAADVWSMGVTLYCLMFGRIPFEKHGMLELYQAIRTDSLEFDSVCNDQFRDLLLRLLEKDPDKRITIPEIREHPWVTLQGRDPLLSTSENVAVLVDTTDEEVNAAITKNMDHLVTVVRAVKRFKQLLFRKRPEAIEGILGSGSRIVQPPLQMRPSVKRKSKSQDTDNRRAIEGALTTEGIHHVIKIDENDRRVPHTIDEMAFEEHVSRPPFVSTPNSKATATTSTMASDPLPNTEAKVVHESASYRPTISQPIPIHSFSSSSTPSTPIGKGHAHDPLEDHLFLNIGTGEDAPPQSENNMIVSESPSNVDMDVYETAYQEEVQRILKQKEGQEGQEGRRPTLYLTRRVEYVKSIRENDNIFNAGKAVGSEIKDDLKTLAKRAKKNVESRGELQKLEGKDSKLSRGLKSILEFKDLVDEAREIVREEERKERSRSSTPAPKGLSRSATPITVEK</sequence>
<dbReference type="InterPro" id="IPR017441">
    <property type="entry name" value="Protein_kinase_ATP_BS"/>
</dbReference>
<dbReference type="FunFam" id="1.10.510.10:FF:000995">
    <property type="entry name" value="BcCMK3, calcium/calmodulin-dependent protein kinase"/>
    <property type="match status" value="1"/>
</dbReference>
<dbReference type="Proteomes" id="UP000799757">
    <property type="component" value="Unassembled WGS sequence"/>
</dbReference>
<feature type="domain" description="Protein kinase" evidence="5">
    <location>
        <begin position="91"/>
        <end position="388"/>
    </location>
</feature>
<gene>
    <name evidence="6" type="ORF">K505DRAFT_329790</name>
</gene>
<evidence type="ECO:0000256" key="1">
    <source>
        <dbReference type="ARBA" id="ARBA00022741"/>
    </source>
</evidence>
<name>A0A6A6WTL6_9PLEO</name>
<feature type="binding site" evidence="3">
    <location>
        <position position="119"/>
    </location>
    <ligand>
        <name>ATP</name>
        <dbReference type="ChEBI" id="CHEBI:30616"/>
    </ligand>
</feature>
<keyword evidence="7" id="KW-1185">Reference proteome</keyword>
<dbReference type="Gene3D" id="1.10.510.10">
    <property type="entry name" value="Transferase(Phosphotransferase) domain 1"/>
    <property type="match status" value="1"/>
</dbReference>
<dbReference type="EMBL" id="MU002341">
    <property type="protein sequence ID" value="KAF2787258.1"/>
    <property type="molecule type" value="Genomic_DNA"/>
</dbReference>
<accession>A0A6A6WTL6</accession>
<protein>
    <submittedName>
        <fullName evidence="6">Calmodulin dependent protein kinase</fullName>
    </submittedName>
</protein>
<dbReference type="InterPro" id="IPR008271">
    <property type="entry name" value="Ser/Thr_kinase_AS"/>
</dbReference>
<dbReference type="InterPro" id="IPR000719">
    <property type="entry name" value="Prot_kinase_dom"/>
</dbReference>
<keyword evidence="1 3" id="KW-0547">Nucleotide-binding</keyword>
<feature type="region of interest" description="Disordered" evidence="4">
    <location>
        <begin position="520"/>
        <end position="543"/>
    </location>
</feature>
<dbReference type="FunFam" id="3.30.200.20:FF:000447">
    <property type="entry name" value="Calcium/calmodulin dependent protein kinase"/>
    <property type="match status" value="1"/>
</dbReference>
<evidence type="ECO:0000256" key="4">
    <source>
        <dbReference type="SAM" id="MobiDB-lite"/>
    </source>
</evidence>
<dbReference type="PANTHER" id="PTHR24346:SF77">
    <property type="entry name" value="SERINE THREONINE PROTEIN KINASE"/>
    <property type="match status" value="1"/>
</dbReference>
<evidence type="ECO:0000259" key="5">
    <source>
        <dbReference type="PROSITE" id="PS50011"/>
    </source>
</evidence>
<reference evidence="6" key="1">
    <citation type="journal article" date="2020" name="Stud. Mycol.">
        <title>101 Dothideomycetes genomes: a test case for predicting lifestyles and emergence of pathogens.</title>
        <authorList>
            <person name="Haridas S."/>
            <person name="Albert R."/>
            <person name="Binder M."/>
            <person name="Bloem J."/>
            <person name="Labutti K."/>
            <person name="Salamov A."/>
            <person name="Andreopoulos B."/>
            <person name="Baker S."/>
            <person name="Barry K."/>
            <person name="Bills G."/>
            <person name="Bluhm B."/>
            <person name="Cannon C."/>
            <person name="Castanera R."/>
            <person name="Culley D."/>
            <person name="Daum C."/>
            <person name="Ezra D."/>
            <person name="Gonzalez J."/>
            <person name="Henrissat B."/>
            <person name="Kuo A."/>
            <person name="Liang C."/>
            <person name="Lipzen A."/>
            <person name="Lutzoni F."/>
            <person name="Magnuson J."/>
            <person name="Mondo S."/>
            <person name="Nolan M."/>
            <person name="Ohm R."/>
            <person name="Pangilinan J."/>
            <person name="Park H.-J."/>
            <person name="Ramirez L."/>
            <person name="Alfaro M."/>
            <person name="Sun H."/>
            <person name="Tritt A."/>
            <person name="Yoshinaga Y."/>
            <person name="Zwiers L.-H."/>
            <person name="Turgeon B."/>
            <person name="Goodwin S."/>
            <person name="Spatafora J."/>
            <person name="Crous P."/>
            <person name="Grigoriev I."/>
        </authorList>
    </citation>
    <scope>NUCLEOTIDE SEQUENCE</scope>
    <source>
        <strain evidence="6">CBS 109.77</strain>
    </source>
</reference>
<keyword evidence="6" id="KW-0418">Kinase</keyword>
<dbReference type="Gene3D" id="3.30.200.20">
    <property type="entry name" value="Phosphorylase Kinase, domain 1"/>
    <property type="match status" value="1"/>
</dbReference>
<dbReference type="GO" id="GO:0035556">
    <property type="term" value="P:intracellular signal transduction"/>
    <property type="evidence" value="ECO:0007669"/>
    <property type="project" value="TreeGrafter"/>
</dbReference>
<evidence type="ECO:0000313" key="6">
    <source>
        <dbReference type="EMBL" id="KAF2787258.1"/>
    </source>
</evidence>
<dbReference type="CDD" id="cd14008">
    <property type="entry name" value="STKc_LKB1_CaMKK"/>
    <property type="match status" value="1"/>
</dbReference>
<dbReference type="GO" id="GO:0005737">
    <property type="term" value="C:cytoplasm"/>
    <property type="evidence" value="ECO:0007669"/>
    <property type="project" value="TreeGrafter"/>
</dbReference>
<dbReference type="GO" id="GO:0005524">
    <property type="term" value="F:ATP binding"/>
    <property type="evidence" value="ECO:0007669"/>
    <property type="project" value="UniProtKB-UniRule"/>
</dbReference>
<feature type="region of interest" description="Disordered" evidence="4">
    <location>
        <begin position="562"/>
        <end position="583"/>
    </location>
</feature>
<dbReference type="OrthoDB" id="68483at2759"/>
<dbReference type="AlphaFoldDB" id="A0A6A6WTL6"/>
<dbReference type="PROSITE" id="PS00108">
    <property type="entry name" value="PROTEIN_KINASE_ST"/>
    <property type="match status" value="1"/>
</dbReference>